<sequence length="64" mass="6708">MQLGNLTGLLDKIKPAIAVARSNVQQTIAAGRGGSPILHDLESKGQIRMVGAMYELKGGAVKFS</sequence>
<keyword evidence="2" id="KW-1185">Reference proteome</keyword>
<protein>
    <recommendedName>
        <fullName evidence="3">Carbonic anhydrase</fullName>
    </recommendedName>
</protein>
<accession>A0A4R8M0P4</accession>
<evidence type="ECO:0000313" key="1">
    <source>
        <dbReference type="EMBL" id="TDY54106.1"/>
    </source>
</evidence>
<proteinExistence type="predicted"/>
<dbReference type="EMBL" id="SORE01000002">
    <property type="protein sequence ID" value="TDY54106.1"/>
    <property type="molecule type" value="Genomic_DNA"/>
</dbReference>
<comment type="caution">
    <text evidence="1">The sequence shown here is derived from an EMBL/GenBank/DDBJ whole genome shotgun (WGS) entry which is preliminary data.</text>
</comment>
<name>A0A4R8M0P4_9BURK</name>
<gene>
    <name evidence="1" type="ORF">BX592_102253</name>
</gene>
<reference evidence="1 2" key="1">
    <citation type="submission" date="2019-03" db="EMBL/GenBank/DDBJ databases">
        <title>Genomic Encyclopedia of Type Strains, Phase III (KMG-III): the genomes of soil and plant-associated and newly described type strains.</title>
        <authorList>
            <person name="Whitman W."/>
        </authorList>
    </citation>
    <scope>NUCLEOTIDE SEQUENCE [LARGE SCALE GENOMIC DNA]</scope>
    <source>
        <strain evidence="1 2">LMG 29544</strain>
    </source>
</reference>
<dbReference type="Proteomes" id="UP000295509">
    <property type="component" value="Unassembled WGS sequence"/>
</dbReference>
<dbReference type="AlphaFoldDB" id="A0A4R8M0P4"/>
<evidence type="ECO:0000313" key="2">
    <source>
        <dbReference type="Proteomes" id="UP000295509"/>
    </source>
</evidence>
<evidence type="ECO:0008006" key="3">
    <source>
        <dbReference type="Google" id="ProtNLM"/>
    </source>
</evidence>
<organism evidence="1 2">
    <name type="scientific">Paraburkholderia rhizosphaerae</name>
    <dbReference type="NCBI Taxonomy" id="480658"/>
    <lineage>
        <taxon>Bacteria</taxon>
        <taxon>Pseudomonadati</taxon>
        <taxon>Pseudomonadota</taxon>
        <taxon>Betaproteobacteria</taxon>
        <taxon>Burkholderiales</taxon>
        <taxon>Burkholderiaceae</taxon>
        <taxon>Paraburkholderia</taxon>
    </lineage>
</organism>